<organism evidence="2">
    <name type="scientific">Tanacetum cinerariifolium</name>
    <name type="common">Dalmatian daisy</name>
    <name type="synonym">Chrysanthemum cinerariifolium</name>
    <dbReference type="NCBI Taxonomy" id="118510"/>
    <lineage>
        <taxon>Eukaryota</taxon>
        <taxon>Viridiplantae</taxon>
        <taxon>Streptophyta</taxon>
        <taxon>Embryophyta</taxon>
        <taxon>Tracheophyta</taxon>
        <taxon>Spermatophyta</taxon>
        <taxon>Magnoliopsida</taxon>
        <taxon>eudicotyledons</taxon>
        <taxon>Gunneridae</taxon>
        <taxon>Pentapetalae</taxon>
        <taxon>asterids</taxon>
        <taxon>campanulids</taxon>
        <taxon>Asterales</taxon>
        <taxon>Asteraceae</taxon>
        <taxon>Asteroideae</taxon>
        <taxon>Anthemideae</taxon>
        <taxon>Anthemidinae</taxon>
        <taxon>Tanacetum</taxon>
    </lineage>
</organism>
<proteinExistence type="predicted"/>
<reference evidence="2" key="1">
    <citation type="journal article" date="2019" name="Sci. Rep.">
        <title>Draft genome of Tanacetum cinerariifolium, the natural source of mosquito coil.</title>
        <authorList>
            <person name="Yamashiro T."/>
            <person name="Shiraishi A."/>
            <person name="Satake H."/>
            <person name="Nakayama K."/>
        </authorList>
    </citation>
    <scope>NUCLEOTIDE SEQUENCE</scope>
</reference>
<evidence type="ECO:0000256" key="1">
    <source>
        <dbReference type="SAM" id="MobiDB-lite"/>
    </source>
</evidence>
<dbReference type="AlphaFoldDB" id="A0A699XM21"/>
<feature type="non-terminal residue" evidence="2">
    <location>
        <position position="1"/>
    </location>
</feature>
<accession>A0A699XM21</accession>
<dbReference type="EMBL" id="BKCJ011861327">
    <property type="protein sequence ID" value="GFD59118.1"/>
    <property type="molecule type" value="Genomic_DNA"/>
</dbReference>
<sequence length="83" mass="9122">ARARHRPRPGAGRYCRGWTARQRGRREGAAGQPQHSGFYRGHRPVSLRQCAHATAAGSKAGLGRPEKLVALPVRRHHRGARGD</sequence>
<feature type="non-terminal residue" evidence="2">
    <location>
        <position position="83"/>
    </location>
</feature>
<feature type="region of interest" description="Disordered" evidence="1">
    <location>
        <begin position="1"/>
        <end position="41"/>
    </location>
</feature>
<protein>
    <submittedName>
        <fullName evidence="2">Uncharacterized protein</fullName>
    </submittedName>
</protein>
<name>A0A699XM21_TANCI</name>
<evidence type="ECO:0000313" key="2">
    <source>
        <dbReference type="EMBL" id="GFD59118.1"/>
    </source>
</evidence>
<gene>
    <name evidence="2" type="ORF">Tci_931087</name>
</gene>
<comment type="caution">
    <text evidence="2">The sequence shown here is derived from an EMBL/GenBank/DDBJ whole genome shotgun (WGS) entry which is preliminary data.</text>
</comment>